<feature type="domain" description="Cas12f1-like TNB" evidence="3">
    <location>
        <begin position="115"/>
        <end position="178"/>
    </location>
</feature>
<dbReference type="Pfam" id="PF07282">
    <property type="entry name" value="Cas12f1-like_TNB"/>
    <property type="match status" value="1"/>
</dbReference>
<dbReference type="Proteomes" id="UP000078512">
    <property type="component" value="Unassembled WGS sequence"/>
</dbReference>
<protein>
    <recommendedName>
        <fullName evidence="3">Cas12f1-like TNB domain-containing protein</fullName>
    </recommendedName>
</protein>
<keyword evidence="1" id="KW-0238">DNA-binding</keyword>
<evidence type="ECO:0000313" key="4">
    <source>
        <dbReference type="EMBL" id="OAQ23061.1"/>
    </source>
</evidence>
<evidence type="ECO:0000313" key="5">
    <source>
        <dbReference type="Proteomes" id="UP000078512"/>
    </source>
</evidence>
<feature type="compositionally biased region" description="Low complexity" evidence="2">
    <location>
        <begin position="247"/>
        <end position="267"/>
    </location>
</feature>
<proteinExistence type="predicted"/>
<dbReference type="InterPro" id="IPR046349">
    <property type="entry name" value="C1-like_sf"/>
</dbReference>
<organism evidence="4 5">
    <name type="scientific">Linnemannia elongata AG-77</name>
    <dbReference type="NCBI Taxonomy" id="1314771"/>
    <lineage>
        <taxon>Eukaryota</taxon>
        <taxon>Fungi</taxon>
        <taxon>Fungi incertae sedis</taxon>
        <taxon>Mucoromycota</taxon>
        <taxon>Mortierellomycotina</taxon>
        <taxon>Mortierellomycetes</taxon>
        <taxon>Mortierellales</taxon>
        <taxon>Mortierellaceae</taxon>
        <taxon>Linnemannia</taxon>
    </lineage>
</organism>
<dbReference type="SUPFAM" id="SSF57889">
    <property type="entry name" value="Cysteine-rich domain"/>
    <property type="match status" value="1"/>
</dbReference>
<reference evidence="4 5" key="1">
    <citation type="submission" date="2016-05" db="EMBL/GenBank/DDBJ databases">
        <title>Genome sequencing reveals origins of a unique bacterial endosymbiosis in the earliest lineages of terrestrial Fungi.</title>
        <authorList>
            <consortium name="DOE Joint Genome Institute"/>
            <person name="Uehling J."/>
            <person name="Gryganskyi A."/>
            <person name="Hameed K."/>
            <person name="Tschaplinski T."/>
            <person name="Misztal P."/>
            <person name="Wu S."/>
            <person name="Desiro A."/>
            <person name="Vande Pol N."/>
            <person name="Du Z.-Y."/>
            <person name="Zienkiewicz A."/>
            <person name="Zienkiewicz K."/>
            <person name="Morin E."/>
            <person name="Tisserant E."/>
            <person name="Splivallo R."/>
            <person name="Hainaut M."/>
            <person name="Henrissat B."/>
            <person name="Ohm R."/>
            <person name="Kuo A."/>
            <person name="Yan J."/>
            <person name="Lipzen A."/>
            <person name="Nolan M."/>
            <person name="Labutti K."/>
            <person name="Barry K."/>
            <person name="Goldstein A."/>
            <person name="Labbe J."/>
            <person name="Schadt C."/>
            <person name="Tuskan G."/>
            <person name="Grigoriev I."/>
            <person name="Martin F."/>
            <person name="Vilgalys R."/>
            <person name="Bonito G."/>
        </authorList>
    </citation>
    <scope>NUCLEOTIDE SEQUENCE [LARGE SCALE GENOMIC DNA]</scope>
    <source>
        <strain evidence="4 5">AG-77</strain>
    </source>
</reference>
<dbReference type="AlphaFoldDB" id="A0A197JEZ2"/>
<sequence length="267" mass="29663">MEKKSVPVGEDESFQNIESRLPPLKGQKASVVDYLRELELVETRLLDFYSGSDDRYNRHVWDMQRARHMEFQLLADQLLKIIGGGLGVRYDPSKPAITGIGLGQFSTSSGLSSLHSSFLTYFIQKARSLGYLVVGLNEYYTSKKCPACGSFVGQVDIRRFYCSNCQVYHHRDVLAAENMANIIQEYLARQERPDYLHPVAEDGSLPWKARQSSSSSCATTTSNASSSTIGVQGRLKRASNTSSPEPQKSFKSLKSSQLAKASKATKS</sequence>
<name>A0A197JEZ2_9FUNG</name>
<dbReference type="EMBL" id="KV442131">
    <property type="protein sequence ID" value="OAQ23061.1"/>
    <property type="molecule type" value="Genomic_DNA"/>
</dbReference>
<dbReference type="OrthoDB" id="2431340at2759"/>
<dbReference type="InterPro" id="IPR010095">
    <property type="entry name" value="Cas12f1-like_TNB"/>
</dbReference>
<accession>A0A197JEZ2</accession>
<evidence type="ECO:0000256" key="1">
    <source>
        <dbReference type="ARBA" id="ARBA00023125"/>
    </source>
</evidence>
<gene>
    <name evidence="4" type="ORF">K457DRAFT_1837647</name>
</gene>
<keyword evidence="5" id="KW-1185">Reference proteome</keyword>
<feature type="compositionally biased region" description="Low complexity" evidence="2">
    <location>
        <begin position="214"/>
        <end position="228"/>
    </location>
</feature>
<evidence type="ECO:0000256" key="2">
    <source>
        <dbReference type="SAM" id="MobiDB-lite"/>
    </source>
</evidence>
<evidence type="ECO:0000259" key="3">
    <source>
        <dbReference type="Pfam" id="PF07282"/>
    </source>
</evidence>
<dbReference type="GO" id="GO:0003677">
    <property type="term" value="F:DNA binding"/>
    <property type="evidence" value="ECO:0007669"/>
    <property type="project" value="UniProtKB-KW"/>
</dbReference>
<feature type="region of interest" description="Disordered" evidence="2">
    <location>
        <begin position="214"/>
        <end position="267"/>
    </location>
</feature>